<dbReference type="EMBL" id="CAUJNA010001036">
    <property type="protein sequence ID" value="CAJ1383655.1"/>
    <property type="molecule type" value="Genomic_DNA"/>
</dbReference>
<keyword evidence="2" id="KW-1185">Reference proteome</keyword>
<sequence length="144" mass="15876">MGTHHVSSQLVQFLSSRGSWQGLLGAQSRDAGQRCQSPSLTCKEGVFRKSSEPTKWPLISRVATPMPGPGRDKTKATFQLDRRHLRQSHKVKVKAARCRAEDGIVQTCLSTLDHAEPKLISTNRLGFSCIASDCKLLHLAANRL</sequence>
<accession>A0AA36MS47</accession>
<protein>
    <submittedName>
        <fullName evidence="1">Uncharacterized protein</fullName>
    </submittedName>
</protein>
<reference evidence="1" key="1">
    <citation type="submission" date="2023-08" db="EMBL/GenBank/DDBJ databases">
        <authorList>
            <person name="Chen Y."/>
            <person name="Shah S."/>
            <person name="Dougan E. K."/>
            <person name="Thang M."/>
            <person name="Chan C."/>
        </authorList>
    </citation>
    <scope>NUCLEOTIDE SEQUENCE</scope>
</reference>
<comment type="caution">
    <text evidence="1">The sequence shown here is derived from an EMBL/GenBank/DDBJ whole genome shotgun (WGS) entry which is preliminary data.</text>
</comment>
<organism evidence="1 2">
    <name type="scientific">Effrenium voratum</name>
    <dbReference type="NCBI Taxonomy" id="2562239"/>
    <lineage>
        <taxon>Eukaryota</taxon>
        <taxon>Sar</taxon>
        <taxon>Alveolata</taxon>
        <taxon>Dinophyceae</taxon>
        <taxon>Suessiales</taxon>
        <taxon>Symbiodiniaceae</taxon>
        <taxon>Effrenium</taxon>
    </lineage>
</organism>
<dbReference type="Proteomes" id="UP001178507">
    <property type="component" value="Unassembled WGS sequence"/>
</dbReference>
<evidence type="ECO:0000313" key="2">
    <source>
        <dbReference type="Proteomes" id="UP001178507"/>
    </source>
</evidence>
<gene>
    <name evidence="1" type="ORF">EVOR1521_LOCUS10726</name>
</gene>
<name>A0AA36MS47_9DINO</name>
<dbReference type="AlphaFoldDB" id="A0AA36MS47"/>
<proteinExistence type="predicted"/>
<evidence type="ECO:0000313" key="1">
    <source>
        <dbReference type="EMBL" id="CAJ1383655.1"/>
    </source>
</evidence>